<reference evidence="1 2" key="1">
    <citation type="journal article" date="2023" name="Plants (Basel)">
        <title>Bridging the Gap: Combining Genomics and Transcriptomics Approaches to Understand Stylosanthes scabra, an Orphan Legume from the Brazilian Caatinga.</title>
        <authorList>
            <person name="Ferreira-Neto J.R.C."/>
            <person name="da Silva M.D."/>
            <person name="Binneck E."/>
            <person name="de Melo N.F."/>
            <person name="da Silva R.H."/>
            <person name="de Melo A.L.T.M."/>
            <person name="Pandolfi V."/>
            <person name="Bustamante F.O."/>
            <person name="Brasileiro-Vidal A.C."/>
            <person name="Benko-Iseppon A.M."/>
        </authorList>
    </citation>
    <scope>NUCLEOTIDE SEQUENCE [LARGE SCALE GENOMIC DNA]</scope>
    <source>
        <tissue evidence="1">Leaves</tissue>
    </source>
</reference>
<organism evidence="1 2">
    <name type="scientific">Stylosanthes scabra</name>
    <dbReference type="NCBI Taxonomy" id="79078"/>
    <lineage>
        <taxon>Eukaryota</taxon>
        <taxon>Viridiplantae</taxon>
        <taxon>Streptophyta</taxon>
        <taxon>Embryophyta</taxon>
        <taxon>Tracheophyta</taxon>
        <taxon>Spermatophyta</taxon>
        <taxon>Magnoliopsida</taxon>
        <taxon>eudicotyledons</taxon>
        <taxon>Gunneridae</taxon>
        <taxon>Pentapetalae</taxon>
        <taxon>rosids</taxon>
        <taxon>fabids</taxon>
        <taxon>Fabales</taxon>
        <taxon>Fabaceae</taxon>
        <taxon>Papilionoideae</taxon>
        <taxon>50 kb inversion clade</taxon>
        <taxon>dalbergioids sensu lato</taxon>
        <taxon>Dalbergieae</taxon>
        <taxon>Pterocarpus clade</taxon>
        <taxon>Stylosanthes</taxon>
    </lineage>
</organism>
<name>A0ABU6XPM9_9FABA</name>
<keyword evidence="2" id="KW-1185">Reference proteome</keyword>
<evidence type="ECO:0000313" key="2">
    <source>
        <dbReference type="Proteomes" id="UP001341840"/>
    </source>
</evidence>
<dbReference type="EMBL" id="JASCZI010212592">
    <property type="protein sequence ID" value="MED6199862.1"/>
    <property type="molecule type" value="Genomic_DNA"/>
</dbReference>
<dbReference type="Proteomes" id="UP001341840">
    <property type="component" value="Unassembled WGS sequence"/>
</dbReference>
<gene>
    <name evidence="1" type="ORF">PIB30_079827</name>
</gene>
<proteinExistence type="predicted"/>
<comment type="caution">
    <text evidence="1">The sequence shown here is derived from an EMBL/GenBank/DDBJ whole genome shotgun (WGS) entry which is preliminary data.</text>
</comment>
<accession>A0ABU6XPM9</accession>
<sequence length="323" mass="35848">MSLTLEMLMSKCNQVRGQLLLNSEAHAKEERGFLLRAVKRISLLRRQLGSPLTGRCKVGSSRTMQLGLVRFLAFTGAGKSVRRMWWDILVPSTGGFKSLAEALAYMNRVHEKKKNMWSPQGGDKMAGRAINAGVGSSQDKPVQFGSGSSTVVFSSGSTGDAYVSETQGGGFLMVEDMEVYLMRACVKLGMGYPVFEPRWFISPHGERMVGYGASIRCEEKGVYLQVESSYCGSDGRARQDAAYLLLDQLLRRTGYTICDFNYRRLCEAEEQIRQSHGPEDVRVAQRLVELEAKCEKLSTEVENYHTPGPSRISMAILLAGLRC</sequence>
<protein>
    <submittedName>
        <fullName evidence="1">Uncharacterized protein</fullName>
    </submittedName>
</protein>
<evidence type="ECO:0000313" key="1">
    <source>
        <dbReference type="EMBL" id="MED6199862.1"/>
    </source>
</evidence>